<dbReference type="Proteomes" id="UP000298663">
    <property type="component" value="Unassembled WGS sequence"/>
</dbReference>
<dbReference type="InterPro" id="IPR005302">
    <property type="entry name" value="MoCF_Sase_C"/>
</dbReference>
<dbReference type="SUPFAM" id="SSF50800">
    <property type="entry name" value="PK beta-barrel domain-like"/>
    <property type="match status" value="1"/>
</dbReference>
<dbReference type="PROSITE" id="PS51340">
    <property type="entry name" value="MOSC"/>
    <property type="match status" value="1"/>
</dbReference>
<dbReference type="PANTHER" id="PTHR36930">
    <property type="entry name" value="METAL-SULFUR CLUSTER BIOSYNTHESIS PROTEINS YUAD-RELATED"/>
    <property type="match status" value="1"/>
</dbReference>
<dbReference type="InterPro" id="IPR052716">
    <property type="entry name" value="MOSC_domain"/>
</dbReference>
<reference evidence="2 3" key="1">
    <citation type="journal article" date="2015" name="Genome Biol.">
        <title>Comparative genomics of Steinernema reveals deeply conserved gene regulatory networks.</title>
        <authorList>
            <person name="Dillman A.R."/>
            <person name="Macchietto M."/>
            <person name="Porter C.F."/>
            <person name="Rogers A."/>
            <person name="Williams B."/>
            <person name="Antoshechkin I."/>
            <person name="Lee M.M."/>
            <person name="Goodwin Z."/>
            <person name="Lu X."/>
            <person name="Lewis E.E."/>
            <person name="Goodrich-Blair H."/>
            <person name="Stock S.P."/>
            <person name="Adams B.J."/>
            <person name="Sternberg P.W."/>
            <person name="Mortazavi A."/>
        </authorList>
    </citation>
    <scope>NUCLEOTIDE SEQUENCE [LARGE SCALE GENOMIC DNA]</scope>
    <source>
        <strain evidence="2 3">ALL</strain>
    </source>
</reference>
<dbReference type="GO" id="GO:0003824">
    <property type="term" value="F:catalytic activity"/>
    <property type="evidence" value="ECO:0007669"/>
    <property type="project" value="InterPro"/>
</dbReference>
<reference evidence="2 3" key="2">
    <citation type="journal article" date="2019" name="G3 (Bethesda)">
        <title>Hybrid Assembly of the Genome of the Entomopathogenic Nematode Steinernema carpocapsae Identifies the X-Chromosome.</title>
        <authorList>
            <person name="Serra L."/>
            <person name="Macchietto M."/>
            <person name="Macias-Munoz A."/>
            <person name="McGill C.J."/>
            <person name="Rodriguez I.M."/>
            <person name="Rodriguez B."/>
            <person name="Murad R."/>
            <person name="Mortazavi A."/>
        </authorList>
    </citation>
    <scope>NUCLEOTIDE SEQUENCE [LARGE SCALE GENOMIC DNA]</scope>
    <source>
        <strain evidence="2 3">ALL</strain>
    </source>
</reference>
<keyword evidence="3" id="KW-1185">Reference proteome</keyword>
<dbReference type="InterPro" id="IPR005303">
    <property type="entry name" value="MOCOS_middle"/>
</dbReference>
<dbReference type="GO" id="GO:0030170">
    <property type="term" value="F:pyridoxal phosphate binding"/>
    <property type="evidence" value="ECO:0007669"/>
    <property type="project" value="InterPro"/>
</dbReference>
<evidence type="ECO:0000259" key="1">
    <source>
        <dbReference type="PROSITE" id="PS51340"/>
    </source>
</evidence>
<protein>
    <recommendedName>
        <fullName evidence="1">MOSC domain-containing protein</fullName>
    </recommendedName>
</protein>
<accession>A0A4U5MDV2</accession>
<dbReference type="AlphaFoldDB" id="A0A4U5MDV2"/>
<dbReference type="EMBL" id="AZBU02000008">
    <property type="protein sequence ID" value="TKR67339.1"/>
    <property type="molecule type" value="Genomic_DNA"/>
</dbReference>
<gene>
    <name evidence="2" type="ORF">L596_023507</name>
</gene>
<dbReference type="Pfam" id="PF03473">
    <property type="entry name" value="MOSC"/>
    <property type="match status" value="1"/>
</dbReference>
<dbReference type="InterPro" id="IPR011037">
    <property type="entry name" value="Pyrv_Knase-like_insert_dom_sf"/>
</dbReference>
<dbReference type="OrthoDB" id="17255at2759"/>
<dbReference type="SUPFAM" id="SSF141673">
    <property type="entry name" value="MOSC N-terminal domain-like"/>
    <property type="match status" value="1"/>
</dbReference>
<evidence type="ECO:0000313" key="2">
    <source>
        <dbReference type="EMBL" id="TKR67339.1"/>
    </source>
</evidence>
<proteinExistence type="predicted"/>
<comment type="caution">
    <text evidence="2">The sequence shown here is derived from an EMBL/GenBank/DDBJ whole genome shotgun (WGS) entry which is preliminary data.</text>
</comment>
<organism evidence="2 3">
    <name type="scientific">Steinernema carpocapsae</name>
    <name type="common">Entomopathogenic nematode</name>
    <dbReference type="NCBI Taxonomy" id="34508"/>
    <lineage>
        <taxon>Eukaryota</taxon>
        <taxon>Metazoa</taxon>
        <taxon>Ecdysozoa</taxon>
        <taxon>Nematoda</taxon>
        <taxon>Chromadorea</taxon>
        <taxon>Rhabditida</taxon>
        <taxon>Tylenchina</taxon>
        <taxon>Panagrolaimomorpha</taxon>
        <taxon>Strongyloidoidea</taxon>
        <taxon>Steinernematidae</taxon>
        <taxon>Steinernema</taxon>
    </lineage>
</organism>
<feature type="domain" description="MOSC" evidence="1">
    <location>
        <begin position="140"/>
        <end position="297"/>
    </location>
</feature>
<name>A0A4U5MDV2_STECR</name>
<dbReference type="PANTHER" id="PTHR36930:SF1">
    <property type="entry name" value="MOSC DOMAIN-CONTAINING PROTEIN"/>
    <property type="match status" value="1"/>
</dbReference>
<sequence>MPDLRSLPQASNHIDTVDSLNCGPLGASNGEDFDRFFLIVDAASNHFYTARQQPALVLLETHVKDNILTLSSRNGEKIDVELTHVVENDVRHVATLHSKLRQEGLDCGESAGKFITEFLRLDKPCRLLYFKEGLMSERTCKTSPKWWNNHPVPKRNDKTAFVDLAPYLALTAESLDDLNARIQETSPGNEKIVARHFRPNIVVSGVPPYDEDRWLEVKIGETEFVCYKPCTRCVMTTVSPEEGTKNPAVQPLRKLREYRLAPDGPMRKEFKQDPIFGVNMGIIKSGPIHEGDKVHIRYKKDPF</sequence>
<evidence type="ECO:0000313" key="3">
    <source>
        <dbReference type="Proteomes" id="UP000298663"/>
    </source>
</evidence>
<dbReference type="GO" id="GO:0030151">
    <property type="term" value="F:molybdenum ion binding"/>
    <property type="evidence" value="ECO:0007669"/>
    <property type="project" value="InterPro"/>
</dbReference>
<dbReference type="Pfam" id="PF03476">
    <property type="entry name" value="MOSC_N"/>
    <property type="match status" value="1"/>
</dbReference>